<dbReference type="PROSITE" id="PS51257">
    <property type="entry name" value="PROKAR_LIPOPROTEIN"/>
    <property type="match status" value="1"/>
</dbReference>
<evidence type="ECO:0000313" key="2">
    <source>
        <dbReference type="EMBL" id="SFI71087.1"/>
    </source>
</evidence>
<dbReference type="RefSeq" id="WP_074883837.1">
    <property type="nucleotide sequence ID" value="NZ_FORC01000002.1"/>
</dbReference>
<dbReference type="AlphaFoldDB" id="A0A1I3KF54"/>
<keyword evidence="1" id="KW-0732">Signal</keyword>
<gene>
    <name evidence="2" type="ORF">SAMN05216602_2467</name>
</gene>
<proteinExistence type="predicted"/>
<name>A0A1I3KF54_9GAMM</name>
<keyword evidence="3" id="KW-1185">Reference proteome</keyword>
<sequence length="254" mass="28423">MLKPRLIMLTGCLALVACSTPAPPAAPKTSDELAQEHFTRLAMQALYGVGRRANPAWRQASLEVRFIIDRQNQVIDCQARPVSKSKLSDGLPFNPQVAERMNRLCWQTVLPPMPSKLMDEGPTTELIAPLLFPEQASDPQSHAREAAQYARNDYFWQQLFANRTLDSIGRARLIGILDAQHNVSACQVIIEPHPMRRREFKQDNDLLEHLGQACSRLDDVPLIPGQPVNAQGQYVFSVTLDYSPWRAKALLSGS</sequence>
<accession>A0A1I3KF54</accession>
<organism evidence="2 3">
    <name type="scientific">Phytopseudomonas argentinensis</name>
    <dbReference type="NCBI Taxonomy" id="289370"/>
    <lineage>
        <taxon>Bacteria</taxon>
        <taxon>Pseudomonadati</taxon>
        <taxon>Pseudomonadota</taxon>
        <taxon>Gammaproteobacteria</taxon>
        <taxon>Pseudomonadales</taxon>
        <taxon>Pseudomonadaceae</taxon>
        <taxon>Phytopseudomonas</taxon>
    </lineage>
</organism>
<feature type="signal peptide" evidence="1">
    <location>
        <begin position="1"/>
        <end position="24"/>
    </location>
</feature>
<dbReference type="Proteomes" id="UP000183018">
    <property type="component" value="Unassembled WGS sequence"/>
</dbReference>
<dbReference type="OrthoDB" id="6890721at2"/>
<protein>
    <recommendedName>
        <fullName evidence="4">TonB C-terminal domain-containing protein</fullName>
    </recommendedName>
</protein>
<evidence type="ECO:0008006" key="4">
    <source>
        <dbReference type="Google" id="ProtNLM"/>
    </source>
</evidence>
<reference evidence="3" key="1">
    <citation type="submission" date="2016-10" db="EMBL/GenBank/DDBJ databases">
        <authorList>
            <person name="Varghese N."/>
            <person name="Submissions S."/>
        </authorList>
    </citation>
    <scope>NUCLEOTIDE SEQUENCE [LARGE SCALE GENOMIC DNA]</scope>
    <source>
        <strain evidence="3">LMG 22563</strain>
    </source>
</reference>
<evidence type="ECO:0000256" key="1">
    <source>
        <dbReference type="SAM" id="SignalP"/>
    </source>
</evidence>
<dbReference type="STRING" id="289370.SAMN05216602_2467"/>
<dbReference type="EMBL" id="FORC01000002">
    <property type="protein sequence ID" value="SFI71087.1"/>
    <property type="molecule type" value="Genomic_DNA"/>
</dbReference>
<evidence type="ECO:0000313" key="3">
    <source>
        <dbReference type="Proteomes" id="UP000183018"/>
    </source>
</evidence>
<feature type="chain" id="PRO_5044372961" description="TonB C-terminal domain-containing protein" evidence="1">
    <location>
        <begin position="25"/>
        <end position="254"/>
    </location>
</feature>